<keyword evidence="2" id="KW-0812">Transmembrane</keyword>
<accession>A0A420EZQ7</accession>
<gene>
    <name evidence="4" type="ORF">D7I43_16465</name>
</gene>
<feature type="transmembrane region" description="Helical" evidence="2">
    <location>
        <begin position="241"/>
        <end position="264"/>
    </location>
</feature>
<sequence>MPHRRQVARAGLTAAAATACLALATPAWATPSTTPLNPAHRGSTAAGFGTQECGDERFATRADNQDGWHFVLPGGKEAGSFESLTLTFDNGTTDVEVKIPDASDPYPDAFYSTGGKNPRVIHAYLFTPAGWTLVDGSAVISGTAAKFNLSHTCPGTAVGESPSPSPSTPGGESPTPTPSTPGGESPTPTPSTPGGESPTPTPSTPGGESPTPGDSGTPSASASPGTGVGGSDDEGSLPLTGVAATSIALTGVVLIGGGVALMTLRRRRDKVTFTS</sequence>
<feature type="region of interest" description="Disordered" evidence="1">
    <location>
        <begin position="31"/>
        <end position="50"/>
    </location>
</feature>
<dbReference type="AlphaFoldDB" id="A0A420EZQ7"/>
<keyword evidence="3" id="KW-0732">Signal</keyword>
<evidence type="ECO:0000256" key="1">
    <source>
        <dbReference type="SAM" id="MobiDB-lite"/>
    </source>
</evidence>
<dbReference type="EMBL" id="RAQQ01000011">
    <property type="protein sequence ID" value="RKF26188.1"/>
    <property type="molecule type" value="Genomic_DNA"/>
</dbReference>
<feature type="signal peptide" evidence="3">
    <location>
        <begin position="1"/>
        <end position="29"/>
    </location>
</feature>
<feature type="chain" id="PRO_5019294004" evidence="3">
    <location>
        <begin position="30"/>
        <end position="275"/>
    </location>
</feature>
<reference evidence="4 5" key="1">
    <citation type="journal article" date="2018" name="Int. J. Syst. Evol. Microbiol.">
        <title>Micromonospora globbae sp. nov., an endophytic actinomycete isolated from roots of Globba winitii C. H. Wright.</title>
        <authorList>
            <person name="Kuncharoen N."/>
            <person name="Pittayakhajonwut P."/>
            <person name="Tanasupawat S."/>
        </authorList>
    </citation>
    <scope>NUCLEOTIDE SEQUENCE [LARGE SCALE GENOMIC DNA]</scope>
    <source>
        <strain evidence="4 5">WPS1-2</strain>
    </source>
</reference>
<dbReference type="InterPro" id="IPR006311">
    <property type="entry name" value="TAT_signal"/>
</dbReference>
<keyword evidence="2" id="KW-0472">Membrane</keyword>
<protein>
    <submittedName>
        <fullName evidence="4">LPXTG cell wall anchor domain-containing protein</fullName>
    </submittedName>
</protein>
<dbReference type="OrthoDB" id="3404609at2"/>
<keyword evidence="2" id="KW-1133">Transmembrane helix</keyword>
<dbReference type="PROSITE" id="PS51318">
    <property type="entry name" value="TAT"/>
    <property type="match status" value="1"/>
</dbReference>
<dbReference type="Proteomes" id="UP000285744">
    <property type="component" value="Unassembled WGS sequence"/>
</dbReference>
<organism evidence="4 5">
    <name type="scientific">Micromonospora globbae</name>
    <dbReference type="NCBI Taxonomy" id="1894969"/>
    <lineage>
        <taxon>Bacteria</taxon>
        <taxon>Bacillati</taxon>
        <taxon>Actinomycetota</taxon>
        <taxon>Actinomycetes</taxon>
        <taxon>Micromonosporales</taxon>
        <taxon>Micromonosporaceae</taxon>
        <taxon>Micromonospora</taxon>
    </lineage>
</organism>
<evidence type="ECO:0000256" key="3">
    <source>
        <dbReference type="SAM" id="SignalP"/>
    </source>
</evidence>
<dbReference type="NCBIfam" id="TIGR01167">
    <property type="entry name" value="LPXTG_anchor"/>
    <property type="match status" value="1"/>
</dbReference>
<feature type="compositionally biased region" description="Low complexity" evidence="1">
    <location>
        <begin position="168"/>
        <end position="219"/>
    </location>
</feature>
<feature type="region of interest" description="Disordered" evidence="1">
    <location>
        <begin position="155"/>
        <end position="237"/>
    </location>
</feature>
<comment type="caution">
    <text evidence="4">The sequence shown here is derived from an EMBL/GenBank/DDBJ whole genome shotgun (WGS) entry which is preliminary data.</text>
</comment>
<name>A0A420EZQ7_9ACTN</name>
<evidence type="ECO:0000313" key="5">
    <source>
        <dbReference type="Proteomes" id="UP000285744"/>
    </source>
</evidence>
<dbReference type="PROSITE" id="PS51257">
    <property type="entry name" value="PROKAR_LIPOPROTEIN"/>
    <property type="match status" value="1"/>
</dbReference>
<evidence type="ECO:0000256" key="2">
    <source>
        <dbReference type="SAM" id="Phobius"/>
    </source>
</evidence>
<proteinExistence type="predicted"/>
<dbReference type="RefSeq" id="WP_120329404.1">
    <property type="nucleotide sequence ID" value="NZ_JBFAVT010000082.1"/>
</dbReference>
<evidence type="ECO:0000313" key="4">
    <source>
        <dbReference type="EMBL" id="RKF26188.1"/>
    </source>
</evidence>